<organism evidence="3 4">
    <name type="scientific">Chloebia gouldiae</name>
    <name type="common">Gouldian finch</name>
    <name type="synonym">Erythrura gouldiae</name>
    <dbReference type="NCBI Taxonomy" id="44316"/>
    <lineage>
        <taxon>Eukaryota</taxon>
        <taxon>Metazoa</taxon>
        <taxon>Chordata</taxon>
        <taxon>Craniata</taxon>
        <taxon>Vertebrata</taxon>
        <taxon>Euteleostomi</taxon>
        <taxon>Archelosauria</taxon>
        <taxon>Archosauria</taxon>
        <taxon>Dinosauria</taxon>
        <taxon>Saurischia</taxon>
        <taxon>Theropoda</taxon>
        <taxon>Coelurosauria</taxon>
        <taxon>Aves</taxon>
        <taxon>Neognathae</taxon>
        <taxon>Neoaves</taxon>
        <taxon>Telluraves</taxon>
        <taxon>Australaves</taxon>
        <taxon>Passeriformes</taxon>
        <taxon>Passeroidea</taxon>
        <taxon>Passeridae</taxon>
        <taxon>Chloebia</taxon>
    </lineage>
</organism>
<dbReference type="OrthoDB" id="10031784at2759"/>
<feature type="region of interest" description="Disordered" evidence="1">
    <location>
        <begin position="259"/>
        <end position="317"/>
    </location>
</feature>
<keyword evidence="2" id="KW-1133">Transmembrane helix</keyword>
<evidence type="ECO:0000256" key="2">
    <source>
        <dbReference type="SAM" id="Phobius"/>
    </source>
</evidence>
<proteinExistence type="predicted"/>
<evidence type="ECO:0000313" key="3">
    <source>
        <dbReference type="EMBL" id="RLW02586.1"/>
    </source>
</evidence>
<keyword evidence="4" id="KW-1185">Reference proteome</keyword>
<dbReference type="EMBL" id="QUSF01000018">
    <property type="protein sequence ID" value="RLW02586.1"/>
    <property type="molecule type" value="Genomic_DNA"/>
</dbReference>
<feature type="transmembrane region" description="Helical" evidence="2">
    <location>
        <begin position="12"/>
        <end position="42"/>
    </location>
</feature>
<comment type="caution">
    <text evidence="3">The sequence shown here is derived from an EMBL/GenBank/DDBJ whole genome shotgun (WGS) entry which is preliminary data.</text>
</comment>
<gene>
    <name evidence="3" type="ORF">DV515_00007029</name>
</gene>
<evidence type="ECO:0000313" key="4">
    <source>
        <dbReference type="Proteomes" id="UP000276834"/>
    </source>
</evidence>
<evidence type="ECO:0000256" key="1">
    <source>
        <dbReference type="SAM" id="MobiDB-lite"/>
    </source>
</evidence>
<name>A0A3L8SJA9_CHLGU</name>
<accession>A0A3L8SJA9</accession>
<reference evidence="3 4" key="1">
    <citation type="journal article" date="2018" name="Proc. R. Soc. B">
        <title>A non-coding region near Follistatin controls head colour polymorphism in the Gouldian finch.</title>
        <authorList>
            <person name="Toomey M.B."/>
            <person name="Marques C.I."/>
            <person name="Andrade P."/>
            <person name="Araujo P.M."/>
            <person name="Sabatino S."/>
            <person name="Gazda M.A."/>
            <person name="Afonso S."/>
            <person name="Lopes R.J."/>
            <person name="Corbo J.C."/>
            <person name="Carneiro M."/>
        </authorList>
    </citation>
    <scope>NUCLEOTIDE SEQUENCE [LARGE SCALE GENOMIC DNA]</scope>
    <source>
        <strain evidence="3">Red01</strain>
        <tissue evidence="3">Muscle</tissue>
    </source>
</reference>
<keyword evidence="2" id="KW-0472">Membrane</keyword>
<dbReference type="Proteomes" id="UP000276834">
    <property type="component" value="Unassembled WGS sequence"/>
</dbReference>
<dbReference type="AlphaFoldDB" id="A0A3L8SJA9"/>
<protein>
    <submittedName>
        <fullName evidence="3">Uncharacterized protein</fullName>
    </submittedName>
</protein>
<sequence>MCLSDRSACCDVLAGFPWLPVVLSTFVLLLLLSVVGFCFMWLHVFPNSPETCLPKALALQNSELSVTMQLPPLQLEEDPLAQLLQTALPSHGPPAAVQASATVPRLLQGLAQDVSGYCANGFSPNCTEGREPSCTHSQLGHALASQLPSQLDEDGEAGDGDDLPEQLVLVGLAGHSYIGDRDSQTPEIWQPLHLQLYSKCQCPVLGAGSHLPLAVPSRSCRQEYLQESLGTAGHWIQLSSVKLLASVEAEGGQHLCAPQALRGDGTEPEQGDGTVQRGCSEQAEPSLSCPSQLPPSPRSGLRPAASSGYEPRAPIGH</sequence>
<keyword evidence="2" id="KW-0812">Transmembrane</keyword>